<dbReference type="RefSeq" id="WP_232652468.1">
    <property type="nucleotide sequence ID" value="NZ_JAJSBI010000020.1"/>
</dbReference>
<feature type="transmembrane region" description="Helical" evidence="1">
    <location>
        <begin position="123"/>
        <end position="143"/>
    </location>
</feature>
<organism evidence="2 3">
    <name type="scientific">Streptomyces guryensis</name>
    <dbReference type="NCBI Taxonomy" id="2886947"/>
    <lineage>
        <taxon>Bacteria</taxon>
        <taxon>Bacillati</taxon>
        <taxon>Actinomycetota</taxon>
        <taxon>Actinomycetes</taxon>
        <taxon>Kitasatosporales</taxon>
        <taxon>Streptomycetaceae</taxon>
        <taxon>Streptomyces</taxon>
    </lineage>
</organism>
<reference evidence="2" key="1">
    <citation type="submission" date="2021-12" db="EMBL/GenBank/DDBJ databases">
        <authorList>
            <person name="Lee J.-H."/>
            <person name="Kim S.-B."/>
        </authorList>
    </citation>
    <scope>NUCLEOTIDE SEQUENCE</scope>
    <source>
        <strain evidence="2">NR30</strain>
    </source>
</reference>
<keyword evidence="1" id="KW-0812">Transmembrane</keyword>
<evidence type="ECO:0000313" key="2">
    <source>
        <dbReference type="EMBL" id="MCD9878245.1"/>
    </source>
</evidence>
<proteinExistence type="predicted"/>
<name>A0A9Q3VWI1_9ACTN</name>
<dbReference type="AlphaFoldDB" id="A0A9Q3VWI1"/>
<comment type="caution">
    <text evidence="2">The sequence shown here is derived from an EMBL/GenBank/DDBJ whole genome shotgun (WGS) entry which is preliminary data.</text>
</comment>
<dbReference type="Proteomes" id="UP001108029">
    <property type="component" value="Unassembled WGS sequence"/>
</dbReference>
<gene>
    <name evidence="2" type="ORF">LJ657_32440</name>
</gene>
<feature type="transmembrane region" description="Helical" evidence="1">
    <location>
        <begin position="176"/>
        <end position="198"/>
    </location>
</feature>
<keyword evidence="1" id="KW-0472">Membrane</keyword>
<evidence type="ECO:0000256" key="1">
    <source>
        <dbReference type="SAM" id="Phobius"/>
    </source>
</evidence>
<feature type="transmembrane region" description="Helical" evidence="1">
    <location>
        <begin position="85"/>
        <end position="108"/>
    </location>
</feature>
<accession>A0A9Q3VWI1</accession>
<keyword evidence="1" id="KW-1133">Transmembrane helix</keyword>
<sequence>MLKERAESVTILVGVNGVADEVEDLRDASPDDLDRVRLIAGEPHVEVHLGVVPYVSASDSQEARELARDVHSLVSVRRRPGWQSLAAVWTVRAFGFGPGLTFLAILLADGIGLISPSDHTRGVIGAVMYPAVLLGLVTAAIAYKQWLKVDYATPVLPERRREIQSRTEQGRSGTKWGLVSGIALTFVGCLVALLSAWLTDFFGLKA</sequence>
<dbReference type="EMBL" id="JAJSBI010000020">
    <property type="protein sequence ID" value="MCD9878245.1"/>
    <property type="molecule type" value="Genomic_DNA"/>
</dbReference>
<evidence type="ECO:0000313" key="3">
    <source>
        <dbReference type="Proteomes" id="UP001108029"/>
    </source>
</evidence>
<keyword evidence="3" id="KW-1185">Reference proteome</keyword>
<protein>
    <submittedName>
        <fullName evidence="2">Uncharacterized protein</fullName>
    </submittedName>
</protein>